<evidence type="ECO:0000256" key="1">
    <source>
        <dbReference type="SAM" id="Coils"/>
    </source>
</evidence>
<comment type="caution">
    <text evidence="2">The sequence shown here is derived from an EMBL/GenBank/DDBJ whole genome shotgun (WGS) entry which is preliminary data.</text>
</comment>
<feature type="coiled-coil region" evidence="1">
    <location>
        <begin position="30"/>
        <end position="99"/>
    </location>
</feature>
<name>A0A9N9K933_9GLOM</name>
<accession>A0A9N9K933</accession>
<keyword evidence="1" id="KW-0175">Coiled coil</keyword>
<feature type="non-terminal residue" evidence="2">
    <location>
        <position position="102"/>
    </location>
</feature>
<keyword evidence="3" id="KW-1185">Reference proteome</keyword>
<reference evidence="2" key="1">
    <citation type="submission" date="2021-06" db="EMBL/GenBank/DDBJ databases">
        <authorList>
            <person name="Kallberg Y."/>
            <person name="Tangrot J."/>
            <person name="Rosling A."/>
        </authorList>
    </citation>
    <scope>NUCLEOTIDE SEQUENCE</scope>
    <source>
        <strain evidence="2">MA453B</strain>
    </source>
</reference>
<protein>
    <submittedName>
        <fullName evidence="2">18630_t:CDS:1</fullName>
    </submittedName>
</protein>
<feature type="non-terminal residue" evidence="2">
    <location>
        <position position="1"/>
    </location>
</feature>
<dbReference type="AlphaFoldDB" id="A0A9N9K933"/>
<dbReference type="Proteomes" id="UP000789405">
    <property type="component" value="Unassembled WGS sequence"/>
</dbReference>
<sequence>LKGQQKYRATIKRSSTIELARATSITNITRKKYKLSQKELEAQIQEAKNKIQDLKAQIQESKNKYFVLQKELAKLQHEKVENEEEIKRLKIEINETIAARNQ</sequence>
<evidence type="ECO:0000313" key="3">
    <source>
        <dbReference type="Proteomes" id="UP000789405"/>
    </source>
</evidence>
<gene>
    <name evidence="2" type="ORF">DERYTH_LOCUS26551</name>
</gene>
<evidence type="ECO:0000313" key="2">
    <source>
        <dbReference type="EMBL" id="CAG8818051.1"/>
    </source>
</evidence>
<organism evidence="2 3">
    <name type="scientific">Dentiscutata erythropus</name>
    <dbReference type="NCBI Taxonomy" id="1348616"/>
    <lineage>
        <taxon>Eukaryota</taxon>
        <taxon>Fungi</taxon>
        <taxon>Fungi incertae sedis</taxon>
        <taxon>Mucoromycota</taxon>
        <taxon>Glomeromycotina</taxon>
        <taxon>Glomeromycetes</taxon>
        <taxon>Diversisporales</taxon>
        <taxon>Gigasporaceae</taxon>
        <taxon>Dentiscutata</taxon>
    </lineage>
</organism>
<dbReference type="EMBL" id="CAJVPY010056054">
    <property type="protein sequence ID" value="CAG8818051.1"/>
    <property type="molecule type" value="Genomic_DNA"/>
</dbReference>
<proteinExistence type="predicted"/>